<sequence length="222" mass="24550">MGLIKVETKLNNHYSVRQLWQSFYLNILIIVIFGVVFAGGAYVYAGHKNSLTFDAQRSFFIYRDVNSKFSSSAIQGNIAMMDTYSDLLTDHSVTNRINEKMQNVKGYTYNQQSLPGQLSYVVTPGTTFIKAHAEANSAAVAKKMANTAVDVAAKELPKYIGMDVAIKKLAPAQDNAVAVNNSISKKKFVAFGFALGAVLGAFVMFTYDLFANKKLKTRKEKE</sequence>
<keyword evidence="1" id="KW-1133">Transmembrane helix</keyword>
<evidence type="ECO:0000256" key="1">
    <source>
        <dbReference type="SAM" id="Phobius"/>
    </source>
</evidence>
<keyword evidence="1" id="KW-0472">Membrane</keyword>
<protein>
    <recommendedName>
        <fullName evidence="4">Capsular polysaccharide biosynthesis protein CpsC</fullName>
    </recommendedName>
</protein>
<keyword evidence="1" id="KW-0812">Transmembrane</keyword>
<dbReference type="STRING" id="1114972.FD35_GL002095"/>
<dbReference type="EMBL" id="AZFF01000004">
    <property type="protein sequence ID" value="KRL56459.1"/>
    <property type="molecule type" value="Genomic_DNA"/>
</dbReference>
<keyword evidence="3" id="KW-1185">Reference proteome</keyword>
<dbReference type="AlphaFoldDB" id="A0A0R1RT96"/>
<dbReference type="Proteomes" id="UP000051999">
    <property type="component" value="Unassembled WGS sequence"/>
</dbReference>
<proteinExistence type="predicted"/>
<evidence type="ECO:0008006" key="4">
    <source>
        <dbReference type="Google" id="ProtNLM"/>
    </source>
</evidence>
<comment type="caution">
    <text evidence="2">The sequence shown here is derived from an EMBL/GenBank/DDBJ whole genome shotgun (WGS) entry which is preliminary data.</text>
</comment>
<dbReference type="PATRIC" id="fig|1114972.6.peg.2140"/>
<name>A0A0R1RT96_9LACO</name>
<feature type="transmembrane region" description="Helical" evidence="1">
    <location>
        <begin position="23"/>
        <end position="45"/>
    </location>
</feature>
<evidence type="ECO:0000313" key="2">
    <source>
        <dbReference type="EMBL" id="KRL56459.1"/>
    </source>
</evidence>
<evidence type="ECO:0000313" key="3">
    <source>
        <dbReference type="Proteomes" id="UP000051999"/>
    </source>
</evidence>
<gene>
    <name evidence="2" type="ORF">FD35_GL002095</name>
</gene>
<feature type="transmembrane region" description="Helical" evidence="1">
    <location>
        <begin position="188"/>
        <end position="210"/>
    </location>
</feature>
<dbReference type="eggNOG" id="COG3944">
    <property type="taxonomic scope" value="Bacteria"/>
</dbReference>
<organism evidence="2 3">
    <name type="scientific">Furfurilactobacillus rossiae DSM 15814</name>
    <dbReference type="NCBI Taxonomy" id="1114972"/>
    <lineage>
        <taxon>Bacteria</taxon>
        <taxon>Bacillati</taxon>
        <taxon>Bacillota</taxon>
        <taxon>Bacilli</taxon>
        <taxon>Lactobacillales</taxon>
        <taxon>Lactobacillaceae</taxon>
        <taxon>Furfurilactobacillus</taxon>
    </lineage>
</organism>
<reference evidence="2 3" key="1">
    <citation type="journal article" date="2015" name="Genome Announc.">
        <title>Expanding the biotechnology potential of lactobacilli through comparative genomics of 213 strains and associated genera.</title>
        <authorList>
            <person name="Sun Z."/>
            <person name="Harris H.M."/>
            <person name="McCann A."/>
            <person name="Guo C."/>
            <person name="Argimon S."/>
            <person name="Zhang W."/>
            <person name="Yang X."/>
            <person name="Jeffery I.B."/>
            <person name="Cooney J.C."/>
            <person name="Kagawa T.F."/>
            <person name="Liu W."/>
            <person name="Song Y."/>
            <person name="Salvetti E."/>
            <person name="Wrobel A."/>
            <person name="Rasinkangas P."/>
            <person name="Parkhill J."/>
            <person name="Rea M.C."/>
            <person name="O'Sullivan O."/>
            <person name="Ritari J."/>
            <person name="Douillard F.P."/>
            <person name="Paul Ross R."/>
            <person name="Yang R."/>
            <person name="Briner A.E."/>
            <person name="Felis G.E."/>
            <person name="de Vos W.M."/>
            <person name="Barrangou R."/>
            <person name="Klaenhammer T.R."/>
            <person name="Caufield P.W."/>
            <person name="Cui Y."/>
            <person name="Zhang H."/>
            <person name="O'Toole P.W."/>
        </authorList>
    </citation>
    <scope>NUCLEOTIDE SEQUENCE [LARGE SCALE GENOMIC DNA]</scope>
    <source>
        <strain evidence="2 3">DSM 15814</strain>
    </source>
</reference>
<accession>A0A0R1RT96</accession>